<dbReference type="RefSeq" id="WP_194116843.1">
    <property type="nucleotide sequence ID" value="NZ_JADFUA010000008.1"/>
</dbReference>
<dbReference type="InterPro" id="IPR004617">
    <property type="entry name" value="ApaH"/>
</dbReference>
<dbReference type="AlphaFoldDB" id="A0A8J7K2B7"/>
<dbReference type="InterPro" id="IPR029052">
    <property type="entry name" value="Metallo-depent_PP-like"/>
</dbReference>
<accession>A0A8J7K2B7</accession>
<evidence type="ECO:0000256" key="1">
    <source>
        <dbReference type="ARBA" id="ARBA00003413"/>
    </source>
</evidence>
<dbReference type="NCBIfam" id="NF001204">
    <property type="entry name" value="PRK00166.1"/>
    <property type="match status" value="1"/>
</dbReference>
<keyword evidence="4 10" id="KW-0378">Hydrolase</keyword>
<comment type="function">
    <text evidence="1">Hydrolyzes diadenosine 5',5'''-P1,P4-tetraphosphate to yield ADP.</text>
</comment>
<proteinExistence type="inferred from homology"/>
<evidence type="ECO:0000313" key="10">
    <source>
        <dbReference type="EMBL" id="MBE9610316.1"/>
    </source>
</evidence>
<feature type="domain" description="Calcineurin-like phosphoesterase" evidence="9">
    <location>
        <begin position="5"/>
        <end position="142"/>
    </location>
</feature>
<evidence type="ECO:0000259" key="9">
    <source>
        <dbReference type="Pfam" id="PF00149"/>
    </source>
</evidence>
<gene>
    <name evidence="10" type="ORF">INR99_13275</name>
</gene>
<dbReference type="Proteomes" id="UP000604481">
    <property type="component" value="Unassembled WGS sequence"/>
</dbReference>
<dbReference type="GO" id="GO:0008803">
    <property type="term" value="F:bis(5'-nucleosyl)-tetraphosphatase (symmetrical) activity"/>
    <property type="evidence" value="ECO:0007669"/>
    <property type="project" value="UniProtKB-EC"/>
</dbReference>
<dbReference type="SUPFAM" id="SSF56300">
    <property type="entry name" value="Metallo-dependent phosphatases"/>
    <property type="match status" value="1"/>
</dbReference>
<dbReference type="PIRSF" id="PIRSF000903">
    <property type="entry name" value="B5n-ttraPtase_sm"/>
    <property type="match status" value="1"/>
</dbReference>
<evidence type="ECO:0000256" key="6">
    <source>
        <dbReference type="ARBA" id="ARBA00032248"/>
    </source>
</evidence>
<dbReference type="EC" id="3.6.1.41" evidence="3"/>
<evidence type="ECO:0000256" key="2">
    <source>
        <dbReference type="ARBA" id="ARBA00005419"/>
    </source>
</evidence>
<dbReference type="PANTHER" id="PTHR40942:SF4">
    <property type="entry name" value="CYTOCHROME C5"/>
    <property type="match status" value="1"/>
</dbReference>
<dbReference type="Gene3D" id="3.60.21.10">
    <property type="match status" value="1"/>
</dbReference>
<dbReference type="Pfam" id="PF00149">
    <property type="entry name" value="Metallophos"/>
    <property type="match status" value="1"/>
</dbReference>
<keyword evidence="11" id="KW-1185">Reference proteome</keyword>
<comment type="catalytic activity">
    <reaction evidence="8">
        <text>P(1),P(4)-bis(5'-adenosyl) tetraphosphate + H2O = 2 ADP + 2 H(+)</text>
        <dbReference type="Rhea" id="RHEA:24252"/>
        <dbReference type="ChEBI" id="CHEBI:15377"/>
        <dbReference type="ChEBI" id="CHEBI:15378"/>
        <dbReference type="ChEBI" id="CHEBI:58141"/>
        <dbReference type="ChEBI" id="CHEBI:456216"/>
        <dbReference type="EC" id="3.6.1.41"/>
    </reaction>
</comment>
<reference evidence="10 11" key="1">
    <citation type="submission" date="2020-10" db="EMBL/GenBank/DDBJ databases">
        <title>The genome sequence of Chitinilyticum litopenaei 4Y14.</title>
        <authorList>
            <person name="Liu Y."/>
        </authorList>
    </citation>
    <scope>NUCLEOTIDE SEQUENCE [LARGE SCALE GENOMIC DNA]</scope>
    <source>
        <strain evidence="10 11">4Y14</strain>
    </source>
</reference>
<evidence type="ECO:0000256" key="4">
    <source>
        <dbReference type="ARBA" id="ARBA00022801"/>
    </source>
</evidence>
<dbReference type="InterPro" id="IPR004843">
    <property type="entry name" value="Calcineurin-like_PHP"/>
</dbReference>
<evidence type="ECO:0000256" key="5">
    <source>
        <dbReference type="ARBA" id="ARBA00031248"/>
    </source>
</evidence>
<evidence type="ECO:0000313" key="11">
    <source>
        <dbReference type="Proteomes" id="UP000604481"/>
    </source>
</evidence>
<dbReference type="EMBL" id="JADFUA010000008">
    <property type="protein sequence ID" value="MBE9610316.1"/>
    <property type="molecule type" value="Genomic_DNA"/>
</dbReference>
<name>A0A8J7K2B7_9NEIS</name>
<comment type="caution">
    <text evidence="10">The sequence shown here is derived from an EMBL/GenBank/DDBJ whole genome shotgun (WGS) entry which is preliminary data.</text>
</comment>
<evidence type="ECO:0000256" key="3">
    <source>
        <dbReference type="ARBA" id="ARBA00012506"/>
    </source>
</evidence>
<sequence>MARYAIGDLQGCFDEFMALLARIRFDPGHDRLYLLGDLVSRGPKSLDVLRWVHSHQHCTRVVLGNHDLHLLACWAKATTRKPDDSTLHVLAAADVDVLMHWLRKQPLLIELEDYLLCHAGIWPGWSLDDAHNEARQVEAQLAAPEFANLLGAMYGSSPADWPTASRHPLSRARFTINAFTRMRFLNDGGELAMAFKGDRAQPGFLPWFDWPRRQSLPKPILFGHWSALGVKITPDVIALDAGCVWGGMLVGLELDKRMLLQAPARHTYQAICD</sequence>
<dbReference type="NCBIfam" id="TIGR00668">
    <property type="entry name" value="apaH"/>
    <property type="match status" value="1"/>
</dbReference>
<evidence type="ECO:0000256" key="7">
    <source>
        <dbReference type="ARBA" id="ARBA00033210"/>
    </source>
</evidence>
<comment type="similarity">
    <text evidence="2">Belongs to the Ap4A hydrolase family.</text>
</comment>
<evidence type="ECO:0000256" key="8">
    <source>
        <dbReference type="ARBA" id="ARBA00049417"/>
    </source>
</evidence>
<protein>
    <recommendedName>
        <fullName evidence="3">bis(5'-nucleosyl)-tetraphosphatase (symmetrical)</fullName>
        <ecNumber evidence="3">3.6.1.41</ecNumber>
    </recommendedName>
    <alternativeName>
        <fullName evidence="6">Ap4A hydrolase</fullName>
    </alternativeName>
    <alternativeName>
        <fullName evidence="5">Diadenosine 5',5'''-P1,P4-tetraphosphate pyrophosphohydrolase</fullName>
    </alternativeName>
    <alternativeName>
        <fullName evidence="7">Diadenosine tetraphosphatase</fullName>
    </alternativeName>
</protein>
<organism evidence="10 11">
    <name type="scientific">Chitinilyticum piscinae</name>
    <dbReference type="NCBI Taxonomy" id="2866724"/>
    <lineage>
        <taxon>Bacteria</taxon>
        <taxon>Pseudomonadati</taxon>
        <taxon>Pseudomonadota</taxon>
        <taxon>Betaproteobacteria</taxon>
        <taxon>Neisseriales</taxon>
        <taxon>Chitinibacteraceae</taxon>
        <taxon>Chitinilyticum</taxon>
    </lineage>
</organism>
<dbReference type="PANTHER" id="PTHR40942">
    <property type="match status" value="1"/>
</dbReference>